<evidence type="ECO:0000313" key="2">
    <source>
        <dbReference type="Proteomes" id="UP001345219"/>
    </source>
</evidence>
<protein>
    <submittedName>
        <fullName evidence="1">Uncharacterized protein</fullName>
    </submittedName>
</protein>
<organism evidence="1 2">
    <name type="scientific">Trapa incisa</name>
    <dbReference type="NCBI Taxonomy" id="236973"/>
    <lineage>
        <taxon>Eukaryota</taxon>
        <taxon>Viridiplantae</taxon>
        <taxon>Streptophyta</taxon>
        <taxon>Embryophyta</taxon>
        <taxon>Tracheophyta</taxon>
        <taxon>Spermatophyta</taxon>
        <taxon>Magnoliopsida</taxon>
        <taxon>eudicotyledons</taxon>
        <taxon>Gunneridae</taxon>
        <taxon>Pentapetalae</taxon>
        <taxon>rosids</taxon>
        <taxon>malvids</taxon>
        <taxon>Myrtales</taxon>
        <taxon>Lythraceae</taxon>
        <taxon>Trapa</taxon>
    </lineage>
</organism>
<accession>A0AAN7JNG0</accession>
<dbReference type="EMBL" id="JAXIOK010000018">
    <property type="protein sequence ID" value="KAK4750382.1"/>
    <property type="molecule type" value="Genomic_DNA"/>
</dbReference>
<sequence>MPMPDQCKGTRVRIGTIRFKTGGCPATEPAITSDREIRYRSQEASFLESRLGRVLIYPEREKTDLDFGQCQELTIGSTRVWSLGA</sequence>
<gene>
    <name evidence="1" type="ORF">SAY87_027831</name>
</gene>
<comment type="caution">
    <text evidence="1">The sequence shown here is derived from an EMBL/GenBank/DDBJ whole genome shotgun (WGS) entry which is preliminary data.</text>
</comment>
<evidence type="ECO:0000313" key="1">
    <source>
        <dbReference type="EMBL" id="KAK4750382.1"/>
    </source>
</evidence>
<reference evidence="1 2" key="1">
    <citation type="journal article" date="2023" name="Hortic Res">
        <title>Pangenome of water caltrop reveals structural variations and asymmetric subgenome divergence after allopolyploidization.</title>
        <authorList>
            <person name="Zhang X."/>
            <person name="Chen Y."/>
            <person name="Wang L."/>
            <person name="Yuan Y."/>
            <person name="Fang M."/>
            <person name="Shi L."/>
            <person name="Lu R."/>
            <person name="Comes H.P."/>
            <person name="Ma Y."/>
            <person name="Chen Y."/>
            <person name="Huang G."/>
            <person name="Zhou Y."/>
            <person name="Zheng Z."/>
            <person name="Qiu Y."/>
        </authorList>
    </citation>
    <scope>NUCLEOTIDE SEQUENCE [LARGE SCALE GENOMIC DNA]</scope>
    <source>
        <tissue evidence="1">Roots</tissue>
    </source>
</reference>
<dbReference type="AlphaFoldDB" id="A0AAN7JNG0"/>
<proteinExistence type="predicted"/>
<name>A0AAN7JNG0_9MYRT</name>
<keyword evidence="2" id="KW-1185">Reference proteome</keyword>
<dbReference type="Proteomes" id="UP001345219">
    <property type="component" value="Chromosome 21"/>
</dbReference>